<feature type="compositionally biased region" description="Pro residues" evidence="1">
    <location>
        <begin position="494"/>
        <end position="515"/>
    </location>
</feature>
<dbReference type="AlphaFoldDB" id="A0A813ART1"/>
<feature type="region of interest" description="Disordered" evidence="1">
    <location>
        <begin position="1"/>
        <end position="23"/>
    </location>
</feature>
<protein>
    <submittedName>
        <fullName evidence="2">Uncharacterized protein</fullName>
    </submittedName>
</protein>
<name>A0A813ART1_9DINO</name>
<organism evidence="2 3">
    <name type="scientific">Symbiodinium necroappetens</name>
    <dbReference type="NCBI Taxonomy" id="1628268"/>
    <lineage>
        <taxon>Eukaryota</taxon>
        <taxon>Sar</taxon>
        <taxon>Alveolata</taxon>
        <taxon>Dinophyceae</taxon>
        <taxon>Suessiales</taxon>
        <taxon>Symbiodiniaceae</taxon>
        <taxon>Symbiodinium</taxon>
    </lineage>
</organism>
<feature type="region of interest" description="Disordered" evidence="1">
    <location>
        <begin position="228"/>
        <end position="272"/>
    </location>
</feature>
<gene>
    <name evidence="2" type="ORF">SNEC2469_LOCUS28474</name>
</gene>
<sequence>MPTNVPEAVTKPEFGGSPTGVSREQVHNIKAEAKLYHMANMSMEQRALMERAGQHHSDEQRALAAQQVQAAATLMMHQSQESVKQSVVYQTMAEQSKAAAAVQLQRLQEEQRLQEQAYQDEEWLAQQQLNVMKEEAAARERNRLAMQRALQIQQFQLSQHAAEHYYWQQEHQRQQSWQDTFVDEAQSPRAAAGPTHTNQAPAREVHPDLAGTKATAQAAQELLKLERQQGAAPQVVTAPPANDCPTAAHPPATPLATQPQAAASPAPSQIRDHAWDTHVSDAAYKRQMEREHDVNMASPTQLQHELDATTAQLAGHVQDEEQQVDWAAKAVELEALMEQCRAKARAASTPLPRATGPTPDSTPAARNLSAQFMRVASGIQEAQVRGTGSNEPHEDLTFNGYKRKFDPQDEWPAPPKAMPRTTPAARRCLSAGLPVPPPPLTPEQYAQKMQELAASIPAPPPVLTAAKSGSQAVWTAAPRGKPSPEATATAPDSSNPPFPPPAPRHPVVVPPPSAPSAPATGSSMPPPQAADLHLGAKRNPAPEAERNSAPDSTPEAQRNPPPNSAPEAKGNPPPSSAPEAEPNARRNSAPEASTNPAVPVAEVAGDTK</sequence>
<dbReference type="EMBL" id="CAJNJA010061978">
    <property type="protein sequence ID" value="CAE7875177.1"/>
    <property type="molecule type" value="Genomic_DNA"/>
</dbReference>
<comment type="caution">
    <text evidence="2">The sequence shown here is derived from an EMBL/GenBank/DDBJ whole genome shotgun (WGS) entry which is preliminary data.</text>
</comment>
<proteinExistence type="predicted"/>
<feature type="compositionally biased region" description="Low complexity" evidence="1">
    <location>
        <begin position="245"/>
        <end position="269"/>
    </location>
</feature>
<evidence type="ECO:0000313" key="3">
    <source>
        <dbReference type="Proteomes" id="UP000601435"/>
    </source>
</evidence>
<reference evidence="2" key="1">
    <citation type="submission" date="2021-02" db="EMBL/GenBank/DDBJ databases">
        <authorList>
            <person name="Dougan E. K."/>
            <person name="Rhodes N."/>
            <person name="Thang M."/>
            <person name="Chan C."/>
        </authorList>
    </citation>
    <scope>NUCLEOTIDE SEQUENCE</scope>
</reference>
<feature type="region of interest" description="Disordered" evidence="1">
    <location>
        <begin position="459"/>
        <end position="608"/>
    </location>
</feature>
<dbReference type="Proteomes" id="UP000601435">
    <property type="component" value="Unassembled WGS sequence"/>
</dbReference>
<evidence type="ECO:0000256" key="1">
    <source>
        <dbReference type="SAM" id="MobiDB-lite"/>
    </source>
</evidence>
<feature type="non-terminal residue" evidence="2">
    <location>
        <position position="1"/>
    </location>
</feature>
<accession>A0A813ART1</accession>
<evidence type="ECO:0000313" key="2">
    <source>
        <dbReference type="EMBL" id="CAE7875177.1"/>
    </source>
</evidence>
<keyword evidence="3" id="KW-1185">Reference proteome</keyword>